<dbReference type="EMBL" id="DSDM01000098">
    <property type="protein sequence ID" value="HDQ88833.1"/>
    <property type="molecule type" value="Genomic_DNA"/>
</dbReference>
<organism evidence="1">
    <name type="scientific">candidate division WWE3 bacterium</name>
    <dbReference type="NCBI Taxonomy" id="2053526"/>
    <lineage>
        <taxon>Bacteria</taxon>
        <taxon>Katanobacteria</taxon>
    </lineage>
</organism>
<evidence type="ECO:0008006" key="2">
    <source>
        <dbReference type="Google" id="ProtNLM"/>
    </source>
</evidence>
<proteinExistence type="predicted"/>
<comment type="caution">
    <text evidence="1">The sequence shown here is derived from an EMBL/GenBank/DDBJ whole genome shotgun (WGS) entry which is preliminary data.</text>
</comment>
<protein>
    <recommendedName>
        <fullName evidence="2">KOW domain-containing protein</fullName>
    </recommendedName>
</protein>
<evidence type="ECO:0000313" key="1">
    <source>
        <dbReference type="EMBL" id="HDQ88833.1"/>
    </source>
</evidence>
<name>A0A7C1HDR1_UNCKA</name>
<sequence length="271" mass="29588">MKMYIPCIQKVLYKSSALIERSLSEEGVIKVSVGQEIKPYTELGQTSSQILLSGVWGNVEDIVENQSVLIKSYSVDLHLVISSGLYAEGELIVFPNPSDLIQHQYLEKFAYSLMGKVIYIGNSVSKDVIQLAQKYGVSGIIAGGCARSTFDFAQKSNFFLGLFSGFGNCKTPDVIFNVLSDVSTRIVFVSGQDHCVKIPMPAGFPNINAPLEEPIFKPLERGLKVLILQTPYFGDTGSVLQVDDADNSKVLVKLTTLGETVEVNVPNLLAL</sequence>
<accession>A0A7C1HDR1</accession>
<reference evidence="1" key="1">
    <citation type="journal article" date="2020" name="mSystems">
        <title>Genome- and Community-Level Interaction Insights into Carbon Utilization and Element Cycling Functions of Hydrothermarchaeota in Hydrothermal Sediment.</title>
        <authorList>
            <person name="Zhou Z."/>
            <person name="Liu Y."/>
            <person name="Xu W."/>
            <person name="Pan J."/>
            <person name="Luo Z.H."/>
            <person name="Li M."/>
        </authorList>
    </citation>
    <scope>NUCLEOTIDE SEQUENCE [LARGE SCALE GENOMIC DNA]</scope>
    <source>
        <strain evidence="1">SpSt-1219</strain>
    </source>
</reference>
<dbReference type="Proteomes" id="UP000886066">
    <property type="component" value="Unassembled WGS sequence"/>
</dbReference>
<dbReference type="AlphaFoldDB" id="A0A7C1HDR1"/>
<gene>
    <name evidence="1" type="ORF">ENN92_01655</name>
</gene>